<accession>A0A0C1ZC24</accession>
<evidence type="ECO:0000313" key="7">
    <source>
        <dbReference type="Proteomes" id="UP000031586"/>
    </source>
</evidence>
<evidence type="ECO:0000256" key="4">
    <source>
        <dbReference type="SAM" id="Phobius"/>
    </source>
</evidence>
<keyword evidence="1" id="KW-0902">Two-component regulatory system</keyword>
<dbReference type="PATRIC" id="fig|1229493.5.peg.4335"/>
<dbReference type="SUPFAM" id="SSF47226">
    <property type="entry name" value="Histidine-containing phosphotransfer domain, HPT domain"/>
    <property type="match status" value="1"/>
</dbReference>
<protein>
    <submittedName>
        <fullName evidence="6">Histidine phosphotransferase</fullName>
    </submittedName>
</protein>
<keyword evidence="4" id="KW-0472">Membrane</keyword>
<keyword evidence="4" id="KW-1133">Transmembrane helix</keyword>
<keyword evidence="2" id="KW-0597">Phosphoprotein</keyword>
<proteinExistence type="predicted"/>
<dbReference type="AlphaFoldDB" id="A0A0C1ZC24"/>
<evidence type="ECO:0000256" key="2">
    <source>
        <dbReference type="PROSITE-ProRule" id="PRU00110"/>
    </source>
</evidence>
<comment type="caution">
    <text evidence="6">The sequence shown here is derived from an EMBL/GenBank/DDBJ whole genome shotgun (WGS) entry which is preliminary data.</text>
</comment>
<feature type="domain" description="HPt" evidence="5">
    <location>
        <begin position="349"/>
        <end position="446"/>
    </location>
</feature>
<dbReference type="EMBL" id="JPRD01000005">
    <property type="protein sequence ID" value="KIF54685.1"/>
    <property type="molecule type" value="Genomic_DNA"/>
</dbReference>
<dbReference type="Gene3D" id="1.20.120.160">
    <property type="entry name" value="HPT domain"/>
    <property type="match status" value="1"/>
</dbReference>
<dbReference type="InterPro" id="IPR036641">
    <property type="entry name" value="HPT_dom_sf"/>
</dbReference>
<dbReference type="Pfam" id="PF01627">
    <property type="entry name" value="Hpt"/>
    <property type="match status" value="1"/>
</dbReference>
<dbReference type="GO" id="GO:0004672">
    <property type="term" value="F:protein kinase activity"/>
    <property type="evidence" value="ECO:0007669"/>
    <property type="project" value="UniProtKB-ARBA"/>
</dbReference>
<sequence length="454" mass="50744">MLQFKEGIRRAVWLLFAVWCAFAVGIWLQAQQTIRTISTIDELSSKVDEVRNIFHFELPYRAQHVDQVSLKLQLVYAVRLQLESEHSAGWGSPDLTQLLYSTDRFLEGARTFIGSDSELVAFADQLHNSRESVSNSEQLRTMYYRLGALVLEAMFSDAATSADTYQELDFLFTESQNLESKEQASFQRRLAQTSSVLAAHAQGSHLSNQLLNPEFPNQLASVISSLEQKLTFYITFLALVSGSLLALISWSLFSKTVLVTEESSTPNKNEETPTVPSTAVSNLEKAHLVETKHEVVEKAESAVQTELPRPKEDDGATPPTQNMATESEDSDIKEPYIDIEKMLDSLSGDEESVRMLLEVFIQDHAEDSEKLKGLIAEGKDKEHAQRVAHSLKGVSGSIGAMPLHYISGDIESLIKQGEQVSDDKLDQLEDTLKKTTLFAERVLNSENIREVLTD</sequence>
<feature type="region of interest" description="Disordered" evidence="3">
    <location>
        <begin position="295"/>
        <end position="330"/>
    </location>
</feature>
<gene>
    <name evidence="6" type="ORF">H735_01770</name>
</gene>
<evidence type="ECO:0000256" key="3">
    <source>
        <dbReference type="SAM" id="MobiDB-lite"/>
    </source>
</evidence>
<feature type="modified residue" description="Phosphohistidine" evidence="2">
    <location>
        <position position="389"/>
    </location>
</feature>
<evidence type="ECO:0000256" key="1">
    <source>
        <dbReference type="ARBA" id="ARBA00023012"/>
    </source>
</evidence>
<evidence type="ECO:0000259" key="5">
    <source>
        <dbReference type="PROSITE" id="PS50894"/>
    </source>
</evidence>
<name>A0A0C1ZC24_9VIBR</name>
<evidence type="ECO:0000313" key="6">
    <source>
        <dbReference type="EMBL" id="KIF54685.1"/>
    </source>
</evidence>
<keyword evidence="4" id="KW-0812">Transmembrane</keyword>
<keyword evidence="6" id="KW-0808">Transferase</keyword>
<dbReference type="Proteomes" id="UP000031586">
    <property type="component" value="Unassembled WGS sequence"/>
</dbReference>
<dbReference type="RefSeq" id="WP_027726712.1">
    <property type="nucleotide sequence ID" value="NZ_BAOH01000052.1"/>
</dbReference>
<dbReference type="GO" id="GO:0000160">
    <property type="term" value="P:phosphorelay signal transduction system"/>
    <property type="evidence" value="ECO:0007669"/>
    <property type="project" value="UniProtKB-KW"/>
</dbReference>
<dbReference type="PROSITE" id="PS50894">
    <property type="entry name" value="HPT"/>
    <property type="match status" value="1"/>
</dbReference>
<feature type="transmembrane region" description="Helical" evidence="4">
    <location>
        <begin position="230"/>
        <end position="253"/>
    </location>
</feature>
<organism evidence="6 7">
    <name type="scientific">Vibrio owensii CAIM 1854 = LMG 25443</name>
    <dbReference type="NCBI Taxonomy" id="1229493"/>
    <lineage>
        <taxon>Bacteria</taxon>
        <taxon>Pseudomonadati</taxon>
        <taxon>Pseudomonadota</taxon>
        <taxon>Gammaproteobacteria</taxon>
        <taxon>Vibrionales</taxon>
        <taxon>Vibrionaceae</taxon>
        <taxon>Vibrio</taxon>
    </lineage>
</organism>
<feature type="transmembrane region" description="Helical" evidence="4">
    <location>
        <begin position="12"/>
        <end position="30"/>
    </location>
</feature>
<dbReference type="InterPro" id="IPR008207">
    <property type="entry name" value="Sig_transdc_His_kin_Hpt_dom"/>
</dbReference>
<reference evidence="6 7" key="1">
    <citation type="submission" date="2014-07" db="EMBL/GenBank/DDBJ databases">
        <title>Unique and conserved regions in Vibrio harveyi and related species in comparison with the shrimp pathogen Vibrio harveyi CAIM 1792.</title>
        <authorList>
            <person name="Espinoza-Valles I."/>
            <person name="Vora G."/>
            <person name="Leekitcharoenphon P."/>
            <person name="Ussery D."/>
            <person name="Hoj L."/>
            <person name="Gomez-Gil B."/>
        </authorList>
    </citation>
    <scope>NUCLEOTIDE SEQUENCE [LARGE SCALE GENOMIC DNA]</scope>
    <source>
        <strain evidence="7">CAIM 1854 / LMG 25443</strain>
    </source>
</reference>
<dbReference type="CDD" id="cd00088">
    <property type="entry name" value="HPT"/>
    <property type="match status" value="1"/>
</dbReference>